<protein>
    <submittedName>
        <fullName evidence="2">Putative DNA primase/helicase</fullName>
    </submittedName>
</protein>
<proteinExistence type="predicted"/>
<dbReference type="InterPro" id="IPR009270">
    <property type="entry name" value="DUF927"/>
</dbReference>
<evidence type="ECO:0000313" key="3">
    <source>
        <dbReference type="Proteomes" id="UP000249364"/>
    </source>
</evidence>
<keyword evidence="2" id="KW-0378">Hydrolase</keyword>
<gene>
    <name evidence="2" type="ORF">LY56_03506</name>
</gene>
<feature type="domain" description="DUF927" evidence="1">
    <location>
        <begin position="21"/>
        <end position="288"/>
    </location>
</feature>
<dbReference type="Proteomes" id="UP000249364">
    <property type="component" value="Unassembled WGS sequence"/>
</dbReference>
<keyword evidence="3" id="KW-1185">Reference proteome</keyword>
<accession>A0A2W7PJ07</accession>
<dbReference type="RefSeq" id="WP_071469972.1">
    <property type="nucleotide sequence ID" value="NZ_MEHT01000020.1"/>
</dbReference>
<dbReference type="Pfam" id="PF06048">
    <property type="entry name" value="DUF927"/>
    <property type="match status" value="1"/>
</dbReference>
<evidence type="ECO:0000259" key="1">
    <source>
        <dbReference type="Pfam" id="PF06048"/>
    </source>
</evidence>
<keyword evidence="2" id="KW-0547">Nucleotide-binding</keyword>
<evidence type="ECO:0000313" key="2">
    <source>
        <dbReference type="EMBL" id="PZX36248.1"/>
    </source>
</evidence>
<dbReference type="OrthoDB" id="784829at2"/>
<dbReference type="EMBL" id="QKZQ01000035">
    <property type="protein sequence ID" value="PZX36248.1"/>
    <property type="molecule type" value="Genomic_DNA"/>
</dbReference>
<sequence length="581" mass="62838">MTQHDMQLVFLEKLPPGIVLRADGLYHTEVQEDGTPTQTWLCGYLRPTLLARRLGKLDWHLQLEFQDMDRQTRTILIPRKQIGTGNHAIAALLARGFDVHHDPARRKLLTGVIAQMKPPHRAILTRRLGWQEDGRSYVFVDGSSLGPEDIIYEGPDRLDDAIRGTLEGWRHGVAQYAPGNPLMVVGLSLALAAPLVRPLGVPSGLLHIHGNSSTGKSTALLCAASVFTSPRHVESWRVTDSALERVAEAHTGRFLPTDELGEVDARHFVHALYMLAHGRGKGRFSLSGSGLAYIAHWELLGLSTGEISVVEKLLEAGIKAKDGQKARILDIPIEGYKHGIYDELHGHKTGRGLSDALIAAANKDHGVAGKAMVAHLLSDIDSVTAQAQAEMAAFEALVEARRPDAHGGIHGRVRQRFALIAAGGELASAAGITGWPAGTARAAAYAVYEKWLNAQGPSPEQKARAMDEDRLERLRLFLKAARDRIRDLDVAPHGDIVDGARAPVAWCKAGALHVPAPTWSNIFGEDAEVAARRLIALGVLEPDRGGDLMRKLPRQAGQGGRRGYKVLLGPLEQGGGPMGGP</sequence>
<keyword evidence="2" id="KW-0067">ATP-binding</keyword>
<dbReference type="GO" id="GO:0004386">
    <property type="term" value="F:helicase activity"/>
    <property type="evidence" value="ECO:0007669"/>
    <property type="project" value="UniProtKB-KW"/>
</dbReference>
<reference evidence="2 3" key="1">
    <citation type="submission" date="2018-06" db="EMBL/GenBank/DDBJ databases">
        <title>Genomic Encyclopedia of Archaeal and Bacterial Type Strains, Phase II (KMG-II): from individual species to whole genera.</title>
        <authorList>
            <person name="Goeker M."/>
        </authorList>
    </citation>
    <scope>NUCLEOTIDE SEQUENCE [LARGE SCALE GENOMIC DNA]</scope>
    <source>
        <strain evidence="2 3">DSM 13087</strain>
    </source>
</reference>
<organism evidence="2 3">
    <name type="scientific">Roseinatronobacter thiooxidans</name>
    <dbReference type="NCBI Taxonomy" id="121821"/>
    <lineage>
        <taxon>Bacteria</taxon>
        <taxon>Pseudomonadati</taxon>
        <taxon>Pseudomonadota</taxon>
        <taxon>Alphaproteobacteria</taxon>
        <taxon>Rhodobacterales</taxon>
        <taxon>Paracoccaceae</taxon>
        <taxon>Roseinatronobacter</taxon>
    </lineage>
</organism>
<comment type="caution">
    <text evidence="2">The sequence shown here is derived from an EMBL/GenBank/DDBJ whole genome shotgun (WGS) entry which is preliminary data.</text>
</comment>
<dbReference type="AlphaFoldDB" id="A0A2W7PJ07"/>
<name>A0A2W7PJ07_9RHOB</name>
<keyword evidence="2" id="KW-0347">Helicase</keyword>